<keyword evidence="2" id="KW-0732">Signal</keyword>
<feature type="signal peptide" evidence="2">
    <location>
        <begin position="1"/>
        <end position="24"/>
    </location>
</feature>
<dbReference type="AlphaFoldDB" id="A0AAW0AFC2"/>
<evidence type="ECO:0000256" key="2">
    <source>
        <dbReference type="SAM" id="SignalP"/>
    </source>
</evidence>
<protein>
    <recommendedName>
        <fullName evidence="5">Secreted protein</fullName>
    </recommendedName>
</protein>
<comment type="caution">
    <text evidence="3">The sequence shown here is derived from an EMBL/GenBank/DDBJ whole genome shotgun (WGS) entry which is preliminary data.</text>
</comment>
<dbReference type="EMBL" id="JAWWNJ010000069">
    <property type="protein sequence ID" value="KAK7007786.1"/>
    <property type="molecule type" value="Genomic_DNA"/>
</dbReference>
<evidence type="ECO:0000313" key="3">
    <source>
        <dbReference type="EMBL" id="KAK7007786.1"/>
    </source>
</evidence>
<evidence type="ECO:0008006" key="5">
    <source>
        <dbReference type="Google" id="ProtNLM"/>
    </source>
</evidence>
<feature type="chain" id="PRO_5043541638" description="Secreted protein" evidence="2">
    <location>
        <begin position="25"/>
        <end position="126"/>
    </location>
</feature>
<keyword evidence="4" id="KW-1185">Reference proteome</keyword>
<evidence type="ECO:0000313" key="4">
    <source>
        <dbReference type="Proteomes" id="UP001362999"/>
    </source>
</evidence>
<name>A0AAW0AFC2_9AGAR</name>
<evidence type="ECO:0000256" key="1">
    <source>
        <dbReference type="SAM" id="MobiDB-lite"/>
    </source>
</evidence>
<proteinExistence type="predicted"/>
<gene>
    <name evidence="3" type="ORF">R3P38DRAFT_2791936</name>
</gene>
<accession>A0AAW0AFC2</accession>
<feature type="region of interest" description="Disordered" evidence="1">
    <location>
        <begin position="55"/>
        <end position="75"/>
    </location>
</feature>
<organism evidence="3 4">
    <name type="scientific">Favolaschia claudopus</name>
    <dbReference type="NCBI Taxonomy" id="2862362"/>
    <lineage>
        <taxon>Eukaryota</taxon>
        <taxon>Fungi</taxon>
        <taxon>Dikarya</taxon>
        <taxon>Basidiomycota</taxon>
        <taxon>Agaricomycotina</taxon>
        <taxon>Agaricomycetes</taxon>
        <taxon>Agaricomycetidae</taxon>
        <taxon>Agaricales</taxon>
        <taxon>Marasmiineae</taxon>
        <taxon>Mycenaceae</taxon>
        <taxon>Favolaschia</taxon>
    </lineage>
</organism>
<reference evidence="3 4" key="1">
    <citation type="journal article" date="2024" name="J Genomics">
        <title>Draft genome sequencing and assembly of Favolaschia claudopus CIRM-BRFM 2984 isolated from oak limbs.</title>
        <authorList>
            <person name="Navarro D."/>
            <person name="Drula E."/>
            <person name="Chaduli D."/>
            <person name="Cazenave R."/>
            <person name="Ahrendt S."/>
            <person name="Wang J."/>
            <person name="Lipzen A."/>
            <person name="Daum C."/>
            <person name="Barry K."/>
            <person name="Grigoriev I.V."/>
            <person name="Favel A."/>
            <person name="Rosso M.N."/>
            <person name="Martin F."/>
        </authorList>
    </citation>
    <scope>NUCLEOTIDE SEQUENCE [LARGE SCALE GENOMIC DNA]</scope>
    <source>
        <strain evidence="3 4">CIRM-BRFM 2984</strain>
    </source>
</reference>
<sequence>MQPKFASLSLGLLSLLALVSHVAAVPGAAVDCHKIECPAVKCWCFVSADSVNSQKSQTAHVAPTPNPLSSRASAAGSASRIARMFPVPSALDPSRMGTVARLAAGRERRAKFGATVFSRTRVYDSS</sequence>
<dbReference type="Proteomes" id="UP001362999">
    <property type="component" value="Unassembled WGS sequence"/>
</dbReference>